<dbReference type="PROSITE" id="PS51192">
    <property type="entry name" value="HELICASE_ATP_BIND_1"/>
    <property type="match status" value="1"/>
</dbReference>
<dbReference type="InterPro" id="IPR012337">
    <property type="entry name" value="RNaseH-like_sf"/>
</dbReference>
<proteinExistence type="predicted"/>
<dbReference type="InterPro" id="IPR055227">
    <property type="entry name" value="HRQ1_WHD"/>
</dbReference>
<dbReference type="Pfam" id="PF09369">
    <property type="entry name" value="MZB"/>
    <property type="match status" value="1"/>
</dbReference>
<accession>A0A445N0G8</accession>
<dbReference type="Pfam" id="PF13482">
    <property type="entry name" value="RNase_H_2"/>
    <property type="match status" value="1"/>
</dbReference>
<dbReference type="InterPro" id="IPR038720">
    <property type="entry name" value="YprB_RNase_H-like_dom"/>
</dbReference>
<sequence>MGRQKSPQVNLSDYIGFLKNHPDFGDAFVHHRYIPPKEPFYGELPDFHPDILKTMGRLGLTRLYSHQSEAIAWIRQGSNVIVATPTASGKSLIYNLAVIEEIIRNRDSRALYIFPLKALEQDQLKGLSMWLKLMEGPRIRAEIYDGDTTPYKRKQIKSRMPQILFTNPDMLHRGILSFHQGWEMLLKNLRFVILDEVHTYRGILGSHLNQIIRRLKRLCVQYGSSPRFILLSATVKNPEEFGEVLIGERLQVVQSMGAPRAGQHFLFLNPEASTNFSAARLFVDCIRKGYRTIVFTQSRKVTELIHVWVSRLSPELKKKISSYRAGFMPEERRQIEQRLASGDLLGVVTTSALEMGIDIGYLDICLLVGYPGTVINTWQRGGRVGRAGRESMIVLMAKPDALDQYFVKNPDDFFGRSFEAAVLDPDNPYVVKAHLPCAAAEVPITLEDRKYWPKDLTAHLEQLEGQGALVRTADEPLAWMSPGRNPHLHVNIRSAGQTYTIFEKETGQAIGTIDENRAFKECHPGAIYLHRARQYAVEALILEKKDIVVHVSEPDYFTRVRTEKETEIIKVHRSRPRAQFLVREGELKVTETVTGYEKRGLTGQELLGVFPLELPQQTFETRGLWVEIEPVLKSFVEKKGLHFMGGIHAIEHAAIGVFPLFALCDRNDIGGICYPFHPQVGKGAIFIYDGYPGGVGLAQHGFEIILELLEKTLNHVRSCECEDGCPSCIHSPKCGSGNKPLDKKSALLILEGLLGYIPLSEISAGTEQEEQFTVEEDTEQEQKDGPRWLVLDIETQKLAQEVGGWSNTHLMKVAVAVVYDSLEGRFFIYREDDIDSLIAHLERAQLIVGFNIKRFDYSVLGAYTSKNLNALPTFDILEEVFKLVGFRLSLDHLAKETLNMEKSADGLMAVQWFREGEMEKLAEYCQKDVALTRDLFEYGLANGCLIYREKKGGRRLRLLVDWKLDSIMRSLEHEMQ</sequence>
<dbReference type="InterPro" id="IPR011545">
    <property type="entry name" value="DEAD/DEAH_box_helicase_dom"/>
</dbReference>
<dbReference type="SMART" id="SM00487">
    <property type="entry name" value="DEXDc"/>
    <property type="match status" value="1"/>
</dbReference>
<dbReference type="GO" id="GO:0003676">
    <property type="term" value="F:nucleic acid binding"/>
    <property type="evidence" value="ECO:0007669"/>
    <property type="project" value="InterPro"/>
</dbReference>
<dbReference type="InterPro" id="IPR014001">
    <property type="entry name" value="Helicase_ATP-bd"/>
</dbReference>
<evidence type="ECO:0000256" key="2">
    <source>
        <dbReference type="ARBA" id="ARBA00022840"/>
    </source>
</evidence>
<dbReference type="CDD" id="cd17923">
    <property type="entry name" value="DEXHc_Hrq1-like"/>
    <property type="match status" value="1"/>
</dbReference>
<dbReference type="SMART" id="SM00490">
    <property type="entry name" value="HELICc"/>
    <property type="match status" value="1"/>
</dbReference>
<dbReference type="InterPro" id="IPR036397">
    <property type="entry name" value="RNaseH_sf"/>
</dbReference>
<reference evidence="5" key="1">
    <citation type="submission" date="2018-01" db="EMBL/GenBank/DDBJ databases">
        <authorList>
            <person name="Regsiter A."/>
            <person name="William W."/>
        </authorList>
    </citation>
    <scope>NUCLEOTIDE SEQUENCE</scope>
    <source>
        <strain evidence="5">TRIP AH-1</strain>
    </source>
</reference>
<dbReference type="EMBL" id="OJIN01000192">
    <property type="protein sequence ID" value="SPD75217.1"/>
    <property type="molecule type" value="Genomic_DNA"/>
</dbReference>
<organism evidence="5">
    <name type="scientific">uncultured Desulfobacterium sp</name>
    <dbReference type="NCBI Taxonomy" id="201089"/>
    <lineage>
        <taxon>Bacteria</taxon>
        <taxon>Pseudomonadati</taxon>
        <taxon>Thermodesulfobacteriota</taxon>
        <taxon>Desulfobacteria</taxon>
        <taxon>Desulfobacterales</taxon>
        <taxon>Desulfobacteriaceae</taxon>
        <taxon>Desulfobacterium</taxon>
        <taxon>environmental samples</taxon>
    </lineage>
</organism>
<evidence type="ECO:0000259" key="3">
    <source>
        <dbReference type="PROSITE" id="PS51192"/>
    </source>
</evidence>
<dbReference type="Gene3D" id="3.30.420.10">
    <property type="entry name" value="Ribonuclease H-like superfamily/Ribonuclease H"/>
    <property type="match status" value="1"/>
</dbReference>
<keyword evidence="2" id="KW-0067">ATP-binding</keyword>
<evidence type="ECO:0000259" key="4">
    <source>
        <dbReference type="PROSITE" id="PS51194"/>
    </source>
</evidence>
<dbReference type="InterPro" id="IPR001650">
    <property type="entry name" value="Helicase_C-like"/>
</dbReference>
<dbReference type="GO" id="GO:0006289">
    <property type="term" value="P:nucleotide-excision repair"/>
    <property type="evidence" value="ECO:0007669"/>
    <property type="project" value="TreeGrafter"/>
</dbReference>
<evidence type="ECO:0000313" key="5">
    <source>
        <dbReference type="EMBL" id="SPD75217.1"/>
    </source>
</evidence>
<dbReference type="InterPro" id="IPR018973">
    <property type="entry name" value="MZB"/>
</dbReference>
<name>A0A445N0G8_9BACT</name>
<keyword evidence="1" id="KW-0547">Nucleotide-binding</keyword>
<dbReference type="GO" id="GO:0005524">
    <property type="term" value="F:ATP binding"/>
    <property type="evidence" value="ECO:0007669"/>
    <property type="project" value="UniProtKB-KW"/>
</dbReference>
<feature type="domain" description="Helicase ATP-binding" evidence="3">
    <location>
        <begin position="71"/>
        <end position="253"/>
    </location>
</feature>
<protein>
    <submittedName>
        <fullName evidence="5">DEAD/DEAH box helicase</fullName>
    </submittedName>
</protein>
<dbReference type="GO" id="GO:0043138">
    <property type="term" value="F:3'-5' DNA helicase activity"/>
    <property type="evidence" value="ECO:0007669"/>
    <property type="project" value="TreeGrafter"/>
</dbReference>
<evidence type="ECO:0000256" key="1">
    <source>
        <dbReference type="ARBA" id="ARBA00022741"/>
    </source>
</evidence>
<dbReference type="Gene3D" id="3.40.50.300">
    <property type="entry name" value="P-loop containing nucleotide triphosphate hydrolases"/>
    <property type="match status" value="2"/>
</dbReference>
<feature type="domain" description="Helicase C-terminal" evidence="4">
    <location>
        <begin position="277"/>
        <end position="429"/>
    </location>
</feature>
<keyword evidence="5" id="KW-0347">Helicase</keyword>
<dbReference type="PANTHER" id="PTHR47957">
    <property type="entry name" value="ATP-DEPENDENT HELICASE HRQ1"/>
    <property type="match status" value="1"/>
</dbReference>
<dbReference type="Pfam" id="PF22982">
    <property type="entry name" value="WHD_HRQ1"/>
    <property type="match status" value="1"/>
</dbReference>
<dbReference type="CDD" id="cd18797">
    <property type="entry name" value="SF2_C_Hrq"/>
    <property type="match status" value="1"/>
</dbReference>
<dbReference type="Pfam" id="PF00271">
    <property type="entry name" value="Helicase_C"/>
    <property type="match status" value="1"/>
</dbReference>
<dbReference type="SUPFAM" id="SSF52540">
    <property type="entry name" value="P-loop containing nucleoside triphosphate hydrolases"/>
    <property type="match status" value="1"/>
</dbReference>
<dbReference type="InterPro" id="IPR027417">
    <property type="entry name" value="P-loop_NTPase"/>
</dbReference>
<dbReference type="Pfam" id="PF00270">
    <property type="entry name" value="DEAD"/>
    <property type="match status" value="1"/>
</dbReference>
<keyword evidence="5" id="KW-0378">Hydrolase</keyword>
<dbReference type="SUPFAM" id="SSF53098">
    <property type="entry name" value="Ribonuclease H-like"/>
    <property type="match status" value="1"/>
</dbReference>
<dbReference type="PANTHER" id="PTHR47957:SF3">
    <property type="entry name" value="ATP-DEPENDENT HELICASE HRQ1"/>
    <property type="match status" value="1"/>
</dbReference>
<dbReference type="PROSITE" id="PS51194">
    <property type="entry name" value="HELICASE_CTER"/>
    <property type="match status" value="1"/>
</dbReference>
<dbReference type="AlphaFoldDB" id="A0A445N0G8"/>
<dbReference type="GO" id="GO:0036297">
    <property type="term" value="P:interstrand cross-link repair"/>
    <property type="evidence" value="ECO:0007669"/>
    <property type="project" value="TreeGrafter"/>
</dbReference>
<gene>
    <name evidence="5" type="ORF">PITCH_A50019</name>
</gene>